<dbReference type="InterPro" id="IPR003593">
    <property type="entry name" value="AAA+_ATPase"/>
</dbReference>
<dbReference type="InterPro" id="IPR027417">
    <property type="entry name" value="P-loop_NTPase"/>
</dbReference>
<evidence type="ECO:0000313" key="6">
    <source>
        <dbReference type="Proteomes" id="UP000243507"/>
    </source>
</evidence>
<evidence type="ECO:0000259" key="4">
    <source>
        <dbReference type="PROSITE" id="PS50893"/>
    </source>
</evidence>
<organism evidence="5 6">
    <name type="scientific">Pseudothioclava arenosa</name>
    <dbReference type="NCBI Taxonomy" id="1795308"/>
    <lineage>
        <taxon>Bacteria</taxon>
        <taxon>Pseudomonadati</taxon>
        <taxon>Pseudomonadota</taxon>
        <taxon>Alphaproteobacteria</taxon>
        <taxon>Rhodobacterales</taxon>
        <taxon>Paracoccaceae</taxon>
        <taxon>Pseudothioclava</taxon>
    </lineage>
</organism>
<keyword evidence="6" id="KW-1185">Reference proteome</keyword>
<dbReference type="PROSITE" id="PS50893">
    <property type="entry name" value="ABC_TRANSPORTER_2"/>
    <property type="match status" value="1"/>
</dbReference>
<name>A0A2A4CQX9_9RHOB</name>
<proteinExistence type="predicted"/>
<dbReference type="Pfam" id="PF00005">
    <property type="entry name" value="ABC_tran"/>
    <property type="match status" value="1"/>
</dbReference>
<accession>A0A2A4CQX9</accession>
<dbReference type="PANTHER" id="PTHR42781:SF4">
    <property type="entry name" value="SPERMIDINE_PUTRESCINE IMPORT ATP-BINDING PROTEIN POTA"/>
    <property type="match status" value="1"/>
</dbReference>
<dbReference type="Gene3D" id="3.40.50.300">
    <property type="entry name" value="P-loop containing nucleotide triphosphate hydrolases"/>
    <property type="match status" value="1"/>
</dbReference>
<dbReference type="OrthoDB" id="9802264at2"/>
<feature type="domain" description="ABC transporter" evidence="4">
    <location>
        <begin position="3"/>
        <end position="213"/>
    </location>
</feature>
<dbReference type="RefSeq" id="WP_096432967.1">
    <property type="nucleotide sequence ID" value="NZ_NTJD01000005.1"/>
</dbReference>
<dbReference type="EMBL" id="NTJD01000005">
    <property type="protein sequence ID" value="PCD76526.1"/>
    <property type="molecule type" value="Genomic_DNA"/>
</dbReference>
<dbReference type="PANTHER" id="PTHR42781">
    <property type="entry name" value="SPERMIDINE/PUTRESCINE IMPORT ATP-BINDING PROTEIN POTA"/>
    <property type="match status" value="1"/>
</dbReference>
<dbReference type="SUPFAM" id="SSF52540">
    <property type="entry name" value="P-loop containing nucleoside triphosphate hydrolases"/>
    <property type="match status" value="1"/>
</dbReference>
<keyword evidence="1" id="KW-0813">Transport</keyword>
<evidence type="ECO:0000256" key="3">
    <source>
        <dbReference type="ARBA" id="ARBA00022840"/>
    </source>
</evidence>
<dbReference type="GO" id="GO:0016887">
    <property type="term" value="F:ATP hydrolysis activity"/>
    <property type="evidence" value="ECO:0007669"/>
    <property type="project" value="InterPro"/>
</dbReference>
<dbReference type="AlphaFoldDB" id="A0A2A4CQX9"/>
<dbReference type="InterPro" id="IPR050093">
    <property type="entry name" value="ABC_SmlMolc_Importer"/>
</dbReference>
<sequence>MSLILDHVTLAPPGGARLFAPLDVTIAPGEVLCVTGPSGIGKSSLIALIGGFLPCGFRAEGRVLLNGVDLAGQPPEARRIGLLLQEAPLFPHLSVGDNLAFALSPRVKGRAARRAAIEEALEQAALPGFAGRDPATLSGGQRLRVSLMRALLAEPAALLLDEPFSRLDPPLRAEFRAFVLGHLVARAIPALIVSHDAEDAATATRCCALAPPAPSG</sequence>
<dbReference type="SMART" id="SM00382">
    <property type="entry name" value="AAA"/>
    <property type="match status" value="1"/>
</dbReference>
<dbReference type="GO" id="GO:0005524">
    <property type="term" value="F:ATP binding"/>
    <property type="evidence" value="ECO:0007669"/>
    <property type="project" value="UniProtKB-KW"/>
</dbReference>
<gene>
    <name evidence="5" type="ORF">CLN94_07945</name>
</gene>
<dbReference type="Proteomes" id="UP000243507">
    <property type="component" value="Unassembled WGS sequence"/>
</dbReference>
<keyword evidence="3 5" id="KW-0067">ATP-binding</keyword>
<evidence type="ECO:0000256" key="2">
    <source>
        <dbReference type="ARBA" id="ARBA00022741"/>
    </source>
</evidence>
<reference evidence="5 6" key="1">
    <citation type="submission" date="2017-09" db="EMBL/GenBank/DDBJ databases">
        <title>A multilocus sequence analysis scheme for characterization of bacteria in the genus Thioclava.</title>
        <authorList>
            <person name="Liu Y."/>
            <person name="Shao Z."/>
        </authorList>
    </citation>
    <scope>NUCLEOTIDE SEQUENCE [LARGE SCALE GENOMIC DNA]</scope>
    <source>
        <strain evidence="5 6">CAU 1312</strain>
    </source>
</reference>
<evidence type="ECO:0000256" key="1">
    <source>
        <dbReference type="ARBA" id="ARBA00022448"/>
    </source>
</evidence>
<keyword evidence="2" id="KW-0547">Nucleotide-binding</keyword>
<protein>
    <submittedName>
        <fullName evidence="5">ABC transporter ATP-binding protein</fullName>
    </submittedName>
</protein>
<comment type="caution">
    <text evidence="5">The sequence shown here is derived from an EMBL/GenBank/DDBJ whole genome shotgun (WGS) entry which is preliminary data.</text>
</comment>
<dbReference type="InterPro" id="IPR003439">
    <property type="entry name" value="ABC_transporter-like_ATP-bd"/>
</dbReference>
<evidence type="ECO:0000313" key="5">
    <source>
        <dbReference type="EMBL" id="PCD76526.1"/>
    </source>
</evidence>